<evidence type="ECO:0000313" key="3">
    <source>
        <dbReference type="Proteomes" id="UP000187486"/>
    </source>
</evidence>
<reference evidence="2 3" key="1">
    <citation type="submission" date="2016-01" db="EMBL/GenBank/DDBJ databases">
        <title>Amycolatopsis coloradensis genome sequencing and assembly.</title>
        <authorList>
            <person name="Mayilraj S."/>
        </authorList>
    </citation>
    <scope>NUCLEOTIDE SEQUENCE [LARGE SCALE GENOMIC DNA]</scope>
    <source>
        <strain evidence="2 3">DSM 44225</strain>
    </source>
</reference>
<evidence type="ECO:0000256" key="1">
    <source>
        <dbReference type="SAM" id="MobiDB-lite"/>
    </source>
</evidence>
<proteinExistence type="predicted"/>
<keyword evidence="3" id="KW-1185">Reference proteome</keyword>
<dbReference type="EMBL" id="MQUQ01000011">
    <property type="protein sequence ID" value="OLZ50116.1"/>
    <property type="molecule type" value="Genomic_DNA"/>
</dbReference>
<comment type="caution">
    <text evidence="2">The sequence shown here is derived from an EMBL/GenBank/DDBJ whole genome shotgun (WGS) entry which is preliminary data.</text>
</comment>
<dbReference type="AlphaFoldDB" id="A0A1R0KR52"/>
<protein>
    <submittedName>
        <fullName evidence="2">Uncharacterized protein</fullName>
    </submittedName>
</protein>
<accession>A0A1R0KR52</accession>
<evidence type="ECO:0000313" key="2">
    <source>
        <dbReference type="EMBL" id="OLZ50116.1"/>
    </source>
</evidence>
<feature type="region of interest" description="Disordered" evidence="1">
    <location>
        <begin position="32"/>
        <end position="71"/>
    </location>
</feature>
<name>A0A1R0KR52_9PSEU</name>
<sequence length="71" mass="7872">MTRSEVKQRLQKVEHALEVVALQKPMSEVNAQHADAVNTDVNDVPVARWPRNGAYPPGPGPKVRDQTCRPS</sequence>
<gene>
    <name evidence="2" type="ORF">BS329_21100</name>
</gene>
<feature type="compositionally biased region" description="Basic and acidic residues" evidence="1">
    <location>
        <begin position="62"/>
        <end position="71"/>
    </location>
</feature>
<organism evidence="2 3">
    <name type="scientific">Amycolatopsis coloradensis</name>
    <dbReference type="NCBI Taxonomy" id="76021"/>
    <lineage>
        <taxon>Bacteria</taxon>
        <taxon>Bacillati</taxon>
        <taxon>Actinomycetota</taxon>
        <taxon>Actinomycetes</taxon>
        <taxon>Pseudonocardiales</taxon>
        <taxon>Pseudonocardiaceae</taxon>
        <taxon>Amycolatopsis</taxon>
    </lineage>
</organism>
<dbReference type="Proteomes" id="UP000187486">
    <property type="component" value="Unassembled WGS sequence"/>
</dbReference>